<feature type="region of interest" description="Disordered" evidence="1">
    <location>
        <begin position="57"/>
        <end position="91"/>
    </location>
</feature>
<organism evidence="2 3">
    <name type="scientific">Dorcoceras hygrometricum</name>
    <dbReference type="NCBI Taxonomy" id="472368"/>
    <lineage>
        <taxon>Eukaryota</taxon>
        <taxon>Viridiplantae</taxon>
        <taxon>Streptophyta</taxon>
        <taxon>Embryophyta</taxon>
        <taxon>Tracheophyta</taxon>
        <taxon>Spermatophyta</taxon>
        <taxon>Magnoliopsida</taxon>
        <taxon>eudicotyledons</taxon>
        <taxon>Gunneridae</taxon>
        <taxon>Pentapetalae</taxon>
        <taxon>asterids</taxon>
        <taxon>lamiids</taxon>
        <taxon>Lamiales</taxon>
        <taxon>Gesneriaceae</taxon>
        <taxon>Didymocarpoideae</taxon>
        <taxon>Trichosporeae</taxon>
        <taxon>Loxocarpinae</taxon>
        <taxon>Dorcoceras</taxon>
    </lineage>
</organism>
<feature type="compositionally biased region" description="Basic and acidic residues" evidence="1">
    <location>
        <begin position="74"/>
        <end position="83"/>
    </location>
</feature>
<dbReference type="EMBL" id="KV012496">
    <property type="protein sequence ID" value="KZV24897.1"/>
    <property type="molecule type" value="Genomic_DNA"/>
</dbReference>
<reference evidence="2 3" key="1">
    <citation type="journal article" date="2015" name="Proc. Natl. Acad. Sci. U.S.A.">
        <title>The resurrection genome of Boea hygrometrica: A blueprint for survival of dehydration.</title>
        <authorList>
            <person name="Xiao L."/>
            <person name="Yang G."/>
            <person name="Zhang L."/>
            <person name="Yang X."/>
            <person name="Zhao S."/>
            <person name="Ji Z."/>
            <person name="Zhou Q."/>
            <person name="Hu M."/>
            <person name="Wang Y."/>
            <person name="Chen M."/>
            <person name="Xu Y."/>
            <person name="Jin H."/>
            <person name="Xiao X."/>
            <person name="Hu G."/>
            <person name="Bao F."/>
            <person name="Hu Y."/>
            <person name="Wan P."/>
            <person name="Li L."/>
            <person name="Deng X."/>
            <person name="Kuang T."/>
            <person name="Xiang C."/>
            <person name="Zhu J.K."/>
            <person name="Oliver M.J."/>
            <person name="He Y."/>
        </authorList>
    </citation>
    <scope>NUCLEOTIDE SEQUENCE [LARGE SCALE GENOMIC DNA]</scope>
    <source>
        <strain evidence="3">cv. XS01</strain>
    </source>
</reference>
<sequence>MASSSSCGSGNNGKSVALDMIPELASNLDFKEDLNVEEEEFVATDDPAIEEEMSFMGTKDMVESKRSSHARRSKTGDHSEVNKNKAPMIFW</sequence>
<protein>
    <submittedName>
        <fullName evidence="2">Putative eukaryotic translation initiation factor eIF-5B</fullName>
    </submittedName>
</protein>
<dbReference type="GO" id="GO:0003743">
    <property type="term" value="F:translation initiation factor activity"/>
    <property type="evidence" value="ECO:0007669"/>
    <property type="project" value="UniProtKB-KW"/>
</dbReference>
<evidence type="ECO:0000256" key="1">
    <source>
        <dbReference type="SAM" id="MobiDB-lite"/>
    </source>
</evidence>
<dbReference type="AlphaFoldDB" id="A0A2Z7B056"/>
<keyword evidence="2" id="KW-0648">Protein biosynthesis</keyword>
<keyword evidence="3" id="KW-1185">Reference proteome</keyword>
<name>A0A2Z7B056_9LAMI</name>
<keyword evidence="2" id="KW-0396">Initiation factor</keyword>
<evidence type="ECO:0000313" key="2">
    <source>
        <dbReference type="EMBL" id="KZV24897.1"/>
    </source>
</evidence>
<proteinExistence type="predicted"/>
<evidence type="ECO:0000313" key="3">
    <source>
        <dbReference type="Proteomes" id="UP000250235"/>
    </source>
</evidence>
<dbReference type="Proteomes" id="UP000250235">
    <property type="component" value="Unassembled WGS sequence"/>
</dbReference>
<accession>A0A2Z7B056</accession>
<gene>
    <name evidence="2" type="ORF">F511_16556</name>
</gene>